<keyword evidence="1 4" id="KW-0349">Heme</keyword>
<dbReference type="GO" id="GO:0009055">
    <property type="term" value="F:electron transfer activity"/>
    <property type="evidence" value="ECO:0007669"/>
    <property type="project" value="InterPro"/>
</dbReference>
<keyword evidence="3 4" id="KW-0408">Iron</keyword>
<dbReference type="GO" id="GO:0020037">
    <property type="term" value="F:heme binding"/>
    <property type="evidence" value="ECO:0007669"/>
    <property type="project" value="InterPro"/>
</dbReference>
<comment type="caution">
    <text evidence="6">The sequence shown here is derived from an EMBL/GenBank/DDBJ whole genome shotgun (WGS) entry which is preliminary data.</text>
</comment>
<evidence type="ECO:0000259" key="5">
    <source>
        <dbReference type="PROSITE" id="PS51007"/>
    </source>
</evidence>
<protein>
    <submittedName>
        <fullName evidence="6">Cytochrome c family protein</fullName>
    </submittedName>
</protein>
<dbReference type="PROSITE" id="PS51257">
    <property type="entry name" value="PROKAR_LIPOPROTEIN"/>
    <property type="match status" value="1"/>
</dbReference>
<dbReference type="InterPro" id="IPR009056">
    <property type="entry name" value="Cyt_c-like_dom"/>
</dbReference>
<evidence type="ECO:0000256" key="1">
    <source>
        <dbReference type="ARBA" id="ARBA00022617"/>
    </source>
</evidence>
<dbReference type="OrthoDB" id="7363829at2"/>
<dbReference type="SUPFAM" id="SSF46626">
    <property type="entry name" value="Cytochrome c"/>
    <property type="match status" value="1"/>
</dbReference>
<dbReference type="GO" id="GO:0046872">
    <property type="term" value="F:metal ion binding"/>
    <property type="evidence" value="ECO:0007669"/>
    <property type="project" value="UniProtKB-KW"/>
</dbReference>
<dbReference type="EMBL" id="ARYK01000001">
    <property type="protein sequence ID" value="KCZ93752.1"/>
    <property type="molecule type" value="Genomic_DNA"/>
</dbReference>
<dbReference type="PROSITE" id="PS51007">
    <property type="entry name" value="CYTC"/>
    <property type="match status" value="1"/>
</dbReference>
<dbReference type="STRING" id="1280950.HJO_00210"/>
<organism evidence="6 7">
    <name type="scientific">Hyphomonas johnsonii MHS-2</name>
    <dbReference type="NCBI Taxonomy" id="1280950"/>
    <lineage>
        <taxon>Bacteria</taxon>
        <taxon>Pseudomonadati</taxon>
        <taxon>Pseudomonadota</taxon>
        <taxon>Alphaproteobacteria</taxon>
        <taxon>Hyphomonadales</taxon>
        <taxon>Hyphomonadaceae</taxon>
        <taxon>Hyphomonas</taxon>
    </lineage>
</organism>
<evidence type="ECO:0000256" key="3">
    <source>
        <dbReference type="ARBA" id="ARBA00023004"/>
    </source>
</evidence>
<proteinExistence type="predicted"/>
<dbReference type="PATRIC" id="fig|1280950.3.peg.42"/>
<gene>
    <name evidence="6" type="ORF">HJO_00210</name>
</gene>
<sequence>MTGFHFRPVALALILTAGIAACDRVKEGEVPFTIIKTDAQSIADGRVIAEAQCSNCHALDNDPKIRPEDPPPLRYLLAQYNPDTLSQDFQDGIHIGHEMMPEFVFGPLGAEVLLAYIASIQQEPPAPDQPTTPDEPTTPE</sequence>
<accession>A0A059FT05</accession>
<evidence type="ECO:0000256" key="4">
    <source>
        <dbReference type="PROSITE-ProRule" id="PRU00433"/>
    </source>
</evidence>
<keyword evidence="2 4" id="KW-0479">Metal-binding</keyword>
<keyword evidence="7" id="KW-1185">Reference proteome</keyword>
<dbReference type="Proteomes" id="UP000025171">
    <property type="component" value="Unassembled WGS sequence"/>
</dbReference>
<name>A0A059FT05_9PROT</name>
<feature type="domain" description="Cytochrome c" evidence="5">
    <location>
        <begin position="40"/>
        <end position="121"/>
    </location>
</feature>
<reference evidence="6 7" key="1">
    <citation type="journal article" date="2014" name="Antonie Van Leeuwenhoek">
        <title>Hyphomonas beringensis sp. nov. and Hyphomonas chukchiensis sp. nov., isolated from surface seawater of the Bering Sea and Chukchi Sea.</title>
        <authorList>
            <person name="Li C."/>
            <person name="Lai Q."/>
            <person name="Li G."/>
            <person name="Dong C."/>
            <person name="Wang J."/>
            <person name="Liao Y."/>
            <person name="Shao Z."/>
        </authorList>
    </citation>
    <scope>NUCLEOTIDE SEQUENCE [LARGE SCALE GENOMIC DNA]</scope>
    <source>
        <strain evidence="6 7">MHS-2</strain>
    </source>
</reference>
<dbReference type="eggNOG" id="COG2010">
    <property type="taxonomic scope" value="Bacteria"/>
</dbReference>
<dbReference type="RefSeq" id="WP_051617885.1">
    <property type="nucleotide sequence ID" value="NZ_ARYK01000001.1"/>
</dbReference>
<dbReference type="InterPro" id="IPR036909">
    <property type="entry name" value="Cyt_c-like_dom_sf"/>
</dbReference>
<evidence type="ECO:0000313" key="6">
    <source>
        <dbReference type="EMBL" id="KCZ93752.1"/>
    </source>
</evidence>
<evidence type="ECO:0000256" key="2">
    <source>
        <dbReference type="ARBA" id="ARBA00022723"/>
    </source>
</evidence>
<dbReference type="Gene3D" id="1.10.760.10">
    <property type="entry name" value="Cytochrome c-like domain"/>
    <property type="match status" value="1"/>
</dbReference>
<dbReference type="AlphaFoldDB" id="A0A059FT05"/>
<evidence type="ECO:0000313" key="7">
    <source>
        <dbReference type="Proteomes" id="UP000025171"/>
    </source>
</evidence>